<gene>
    <name evidence="1" type="ORF">KP509_10G017400</name>
</gene>
<accession>A0A8T2TZ10</accession>
<reference evidence="1" key="1">
    <citation type="submission" date="2021-08" db="EMBL/GenBank/DDBJ databases">
        <title>WGS assembly of Ceratopteris richardii.</title>
        <authorList>
            <person name="Marchant D.B."/>
            <person name="Chen G."/>
            <person name="Jenkins J."/>
            <person name="Shu S."/>
            <person name="Leebens-Mack J."/>
            <person name="Grimwood J."/>
            <person name="Schmutz J."/>
            <person name="Soltis P."/>
            <person name="Soltis D."/>
            <person name="Chen Z.-H."/>
        </authorList>
    </citation>
    <scope>NUCLEOTIDE SEQUENCE</scope>
    <source>
        <strain evidence="1">Whitten #5841</strain>
        <tissue evidence="1">Leaf</tissue>
    </source>
</reference>
<dbReference type="PANTHER" id="PTHR34966">
    <property type="entry name" value="OSJNBA0043L24.15 PROTEIN"/>
    <property type="match status" value="1"/>
</dbReference>
<dbReference type="AlphaFoldDB" id="A0A8T2TZ10"/>
<comment type="caution">
    <text evidence="1">The sequence shown here is derived from an EMBL/GenBank/DDBJ whole genome shotgun (WGS) entry which is preliminary data.</text>
</comment>
<dbReference type="OMA" id="AGRQFMH"/>
<dbReference type="EMBL" id="CM035415">
    <property type="protein sequence ID" value="KAH7426803.1"/>
    <property type="molecule type" value="Genomic_DNA"/>
</dbReference>
<dbReference type="OrthoDB" id="2101583at2759"/>
<organism evidence="1 2">
    <name type="scientific">Ceratopteris richardii</name>
    <name type="common">Triangle waterfern</name>
    <dbReference type="NCBI Taxonomy" id="49495"/>
    <lineage>
        <taxon>Eukaryota</taxon>
        <taxon>Viridiplantae</taxon>
        <taxon>Streptophyta</taxon>
        <taxon>Embryophyta</taxon>
        <taxon>Tracheophyta</taxon>
        <taxon>Polypodiopsida</taxon>
        <taxon>Polypodiidae</taxon>
        <taxon>Polypodiales</taxon>
        <taxon>Pteridineae</taxon>
        <taxon>Pteridaceae</taxon>
        <taxon>Parkerioideae</taxon>
        <taxon>Ceratopteris</taxon>
    </lineage>
</organism>
<sequence>MAGRQFMHRVMQYVANELIVDRLANSHSFQRFAVRSSRAIEEASRKSAKATQQVKENLEDFLDYLKTEHFRGPTGNKR</sequence>
<dbReference type="Proteomes" id="UP000825935">
    <property type="component" value="Chromosome 10"/>
</dbReference>
<protein>
    <submittedName>
        <fullName evidence="1">Uncharacterized protein</fullName>
    </submittedName>
</protein>
<evidence type="ECO:0000313" key="2">
    <source>
        <dbReference type="Proteomes" id="UP000825935"/>
    </source>
</evidence>
<evidence type="ECO:0000313" key="1">
    <source>
        <dbReference type="EMBL" id="KAH7426803.1"/>
    </source>
</evidence>
<name>A0A8T2TZ10_CERRI</name>
<dbReference type="PANTHER" id="PTHR34966:SF1">
    <property type="entry name" value="OS04G0508100 PROTEIN"/>
    <property type="match status" value="1"/>
</dbReference>
<keyword evidence="2" id="KW-1185">Reference proteome</keyword>
<proteinExistence type="predicted"/>